<evidence type="ECO:0000313" key="8">
    <source>
        <dbReference type="EMBL" id="KAG0296479.1"/>
    </source>
</evidence>
<dbReference type="GO" id="GO:0046872">
    <property type="term" value="F:metal ion binding"/>
    <property type="evidence" value="ECO:0007669"/>
    <property type="project" value="UniProtKB-KW"/>
</dbReference>
<organism evidence="8 9">
    <name type="scientific">Linnemannia gamsii</name>
    <dbReference type="NCBI Taxonomy" id="64522"/>
    <lineage>
        <taxon>Eukaryota</taxon>
        <taxon>Fungi</taxon>
        <taxon>Fungi incertae sedis</taxon>
        <taxon>Mucoromycota</taxon>
        <taxon>Mortierellomycotina</taxon>
        <taxon>Mortierellomycetes</taxon>
        <taxon>Mortierellales</taxon>
        <taxon>Mortierellaceae</taxon>
        <taxon>Linnemannia</taxon>
    </lineage>
</organism>
<dbReference type="GO" id="GO:0051603">
    <property type="term" value="P:proteolysis involved in protein catabolic process"/>
    <property type="evidence" value="ECO:0007669"/>
    <property type="project" value="TreeGrafter"/>
</dbReference>
<comment type="cofactor">
    <cofactor evidence="6">
        <name>Zn(2+)</name>
        <dbReference type="ChEBI" id="CHEBI:29105"/>
    </cofactor>
    <text evidence="6">Binds 1 zinc ion per subunit.</text>
</comment>
<keyword evidence="5 6" id="KW-0482">Metalloprotease</keyword>
<gene>
    <name evidence="8" type="ORF">BGZ97_004519</name>
</gene>
<proteinExistence type="inferred from homology"/>
<evidence type="ECO:0000256" key="5">
    <source>
        <dbReference type="ARBA" id="ARBA00023049"/>
    </source>
</evidence>
<dbReference type="Pfam" id="PF01435">
    <property type="entry name" value="Peptidase_M48"/>
    <property type="match status" value="1"/>
</dbReference>
<feature type="domain" description="Peptidase M48" evidence="7">
    <location>
        <begin position="90"/>
        <end position="158"/>
    </location>
</feature>
<accession>A0A9P6QU95</accession>
<evidence type="ECO:0000256" key="3">
    <source>
        <dbReference type="ARBA" id="ARBA00022801"/>
    </source>
</evidence>
<evidence type="ECO:0000256" key="2">
    <source>
        <dbReference type="ARBA" id="ARBA00022723"/>
    </source>
</evidence>
<dbReference type="Gene3D" id="3.30.2010.10">
    <property type="entry name" value="Metalloproteases ('zincins'), catalytic domain"/>
    <property type="match status" value="1"/>
</dbReference>
<protein>
    <recommendedName>
        <fullName evidence="7">Peptidase M48 domain-containing protein</fullName>
    </recommendedName>
</protein>
<dbReference type="InterPro" id="IPR001915">
    <property type="entry name" value="Peptidase_M48"/>
</dbReference>
<dbReference type="PANTHER" id="PTHR22726">
    <property type="entry name" value="METALLOENDOPEPTIDASE OMA1"/>
    <property type="match status" value="1"/>
</dbReference>
<keyword evidence="1 6" id="KW-0645">Protease</keyword>
<comment type="similarity">
    <text evidence="6">Belongs to the peptidase M48 family.</text>
</comment>
<sequence length="287" mass="32339">MSGHLLKELKDNDLIVEDPENKALQLVRHVFKNLLEGAVQDDGNHLKPYLKDKIAPLAPIAILSTTTSPTTTSTTAKSTTAFEAKYKDVSRFGKRPFRVHVSKDKGQQAFADGFRNIVIEQNLIQEVGYDEDMVAAVLAHELAHAMQDHVHEQASFQTAVFNTGSDLLSLEILARSGYDPISAARVQKFFVESEEKLLLAKFVRCTTLTQKKVFIDGDGGKRSDGGVGRGKKKGKGEMDPVERQDELLKRYGERRWWKGTHPEGRDRVEYLLKAIYPMAKMMPHFWL</sequence>
<dbReference type="InterPro" id="IPR051156">
    <property type="entry name" value="Mito/Outer_Membr_Metalloprot"/>
</dbReference>
<keyword evidence="3 6" id="KW-0378">Hydrolase</keyword>
<evidence type="ECO:0000259" key="7">
    <source>
        <dbReference type="Pfam" id="PF01435"/>
    </source>
</evidence>
<dbReference type="Proteomes" id="UP000823405">
    <property type="component" value="Unassembled WGS sequence"/>
</dbReference>
<keyword evidence="2" id="KW-0479">Metal-binding</keyword>
<evidence type="ECO:0000313" key="9">
    <source>
        <dbReference type="Proteomes" id="UP000823405"/>
    </source>
</evidence>
<comment type="caution">
    <text evidence="8">The sequence shown here is derived from an EMBL/GenBank/DDBJ whole genome shotgun (WGS) entry which is preliminary data.</text>
</comment>
<evidence type="ECO:0000256" key="4">
    <source>
        <dbReference type="ARBA" id="ARBA00022833"/>
    </source>
</evidence>
<dbReference type="OrthoDB" id="7464992at2759"/>
<evidence type="ECO:0000256" key="1">
    <source>
        <dbReference type="ARBA" id="ARBA00022670"/>
    </source>
</evidence>
<reference evidence="8" key="1">
    <citation type="journal article" date="2020" name="Fungal Divers.">
        <title>Resolving the Mortierellaceae phylogeny through synthesis of multi-gene phylogenetics and phylogenomics.</title>
        <authorList>
            <person name="Vandepol N."/>
            <person name="Liber J."/>
            <person name="Desiro A."/>
            <person name="Na H."/>
            <person name="Kennedy M."/>
            <person name="Barry K."/>
            <person name="Grigoriev I.V."/>
            <person name="Miller A.N."/>
            <person name="O'Donnell K."/>
            <person name="Stajich J.E."/>
            <person name="Bonito G."/>
        </authorList>
    </citation>
    <scope>NUCLEOTIDE SEQUENCE</scope>
    <source>
        <strain evidence="8">NVP60</strain>
    </source>
</reference>
<dbReference type="GO" id="GO:0004222">
    <property type="term" value="F:metalloendopeptidase activity"/>
    <property type="evidence" value="ECO:0007669"/>
    <property type="project" value="InterPro"/>
</dbReference>
<dbReference type="PANTHER" id="PTHR22726:SF1">
    <property type="entry name" value="METALLOENDOPEPTIDASE OMA1, MITOCHONDRIAL"/>
    <property type="match status" value="1"/>
</dbReference>
<keyword evidence="9" id="KW-1185">Reference proteome</keyword>
<name>A0A9P6QU95_9FUNG</name>
<dbReference type="GO" id="GO:0016020">
    <property type="term" value="C:membrane"/>
    <property type="evidence" value="ECO:0007669"/>
    <property type="project" value="TreeGrafter"/>
</dbReference>
<dbReference type="AlphaFoldDB" id="A0A9P6QU95"/>
<evidence type="ECO:0000256" key="6">
    <source>
        <dbReference type="RuleBase" id="RU003983"/>
    </source>
</evidence>
<dbReference type="EMBL" id="JAAAIN010002139">
    <property type="protein sequence ID" value="KAG0296479.1"/>
    <property type="molecule type" value="Genomic_DNA"/>
</dbReference>
<keyword evidence="4 6" id="KW-0862">Zinc</keyword>